<name>A0A0K2GGR6_NITMO</name>
<organism evidence="2 3">
    <name type="scientific">Nitrospira moscoviensis</name>
    <dbReference type="NCBI Taxonomy" id="42253"/>
    <lineage>
        <taxon>Bacteria</taxon>
        <taxon>Pseudomonadati</taxon>
        <taxon>Nitrospirota</taxon>
        <taxon>Nitrospiria</taxon>
        <taxon>Nitrospirales</taxon>
        <taxon>Nitrospiraceae</taxon>
        <taxon>Nitrospira</taxon>
    </lineage>
</organism>
<sequence length="130" mass="14326">MLLSDMGAGVQMFCEAMPLGLCKHHRGHLFRATRPLPFGNKILAPHLVTHRTVCYSAKLLFPSYSKDLGVPGGPRYRARESSERPSRRSVRRQRQGAAPHGIVAHRDPRRPQAAGMGRSGHHCRDGVGGL</sequence>
<dbReference type="EMBL" id="CP011801">
    <property type="protein sequence ID" value="ALA60029.1"/>
    <property type="molecule type" value="Genomic_DNA"/>
</dbReference>
<evidence type="ECO:0000256" key="1">
    <source>
        <dbReference type="SAM" id="MobiDB-lite"/>
    </source>
</evidence>
<protein>
    <submittedName>
        <fullName evidence="2">Uncharacterized protein</fullName>
    </submittedName>
</protein>
<dbReference type="AlphaFoldDB" id="A0A0K2GGR6"/>
<evidence type="ECO:0000313" key="3">
    <source>
        <dbReference type="Proteomes" id="UP000069205"/>
    </source>
</evidence>
<gene>
    <name evidence="2" type="ORF">NITMOv2_3637</name>
</gene>
<evidence type="ECO:0000313" key="2">
    <source>
        <dbReference type="EMBL" id="ALA60029.1"/>
    </source>
</evidence>
<dbReference type="Proteomes" id="UP000069205">
    <property type="component" value="Chromosome"/>
</dbReference>
<feature type="compositionally biased region" description="Basic and acidic residues" evidence="1">
    <location>
        <begin position="77"/>
        <end position="86"/>
    </location>
</feature>
<dbReference type="KEGG" id="nmv:NITMOv2_3637"/>
<proteinExistence type="predicted"/>
<feature type="region of interest" description="Disordered" evidence="1">
    <location>
        <begin position="69"/>
        <end position="130"/>
    </location>
</feature>
<accession>A0A0K2GGR6</accession>
<reference evidence="2 3" key="1">
    <citation type="journal article" date="2015" name="Proc. Natl. Acad. Sci. U.S.A.">
        <title>Expanded metabolic versatility of ubiquitous nitrite-oxidizing bacteria from the genus Nitrospira.</title>
        <authorList>
            <person name="Koch H."/>
            <person name="Lucker S."/>
            <person name="Albertsen M."/>
            <person name="Kitzinger K."/>
            <person name="Herbold C."/>
            <person name="Spieck E."/>
            <person name="Nielsen P.H."/>
            <person name="Wagner M."/>
            <person name="Daims H."/>
        </authorList>
    </citation>
    <scope>NUCLEOTIDE SEQUENCE [LARGE SCALE GENOMIC DNA]</scope>
    <source>
        <strain evidence="2 3">NSP M-1</strain>
    </source>
</reference>
<keyword evidence="3" id="KW-1185">Reference proteome</keyword>